<keyword evidence="2" id="KW-1185">Reference proteome</keyword>
<evidence type="ECO:0000256" key="1">
    <source>
        <dbReference type="SAM" id="Phobius"/>
    </source>
</evidence>
<dbReference type="Pfam" id="PF04143">
    <property type="entry name" value="Sulf_transp"/>
    <property type="match status" value="1"/>
</dbReference>
<keyword evidence="1" id="KW-1133">Transmembrane helix</keyword>
<dbReference type="RefSeq" id="XP_002735554.1">
    <property type="nucleotide sequence ID" value="XM_002735508.2"/>
</dbReference>
<keyword evidence="1" id="KW-0472">Membrane</keyword>
<organism evidence="2 3">
    <name type="scientific">Saccoglossus kowalevskii</name>
    <name type="common">Acorn worm</name>
    <dbReference type="NCBI Taxonomy" id="10224"/>
    <lineage>
        <taxon>Eukaryota</taxon>
        <taxon>Metazoa</taxon>
        <taxon>Hemichordata</taxon>
        <taxon>Enteropneusta</taxon>
        <taxon>Harrimaniidae</taxon>
        <taxon>Saccoglossus</taxon>
    </lineage>
</organism>
<accession>A0ABM0GR90</accession>
<proteinExistence type="predicted"/>
<reference evidence="3" key="1">
    <citation type="submission" date="2025-08" db="UniProtKB">
        <authorList>
            <consortium name="RefSeq"/>
        </authorList>
    </citation>
    <scope>IDENTIFICATION</scope>
    <source>
        <tissue evidence="3">Testes</tissue>
    </source>
</reference>
<evidence type="ECO:0000313" key="2">
    <source>
        <dbReference type="Proteomes" id="UP000694865"/>
    </source>
</evidence>
<sequence length="153" mass="16816">MSSSRRQRTRRGALRVLPANDDNYFDSDDDKEEVPKKAEINTNTSKVSSTIAKLVTCSVAGIIFGFACEKGRVFEPSIIRDQMLFTKFLMLKMFLSAVTSSMVVFSLLSMLPPTSKYYAAARREFMATMRSRSILSSIIGGAMLGAGMTLCGA</sequence>
<evidence type="ECO:0000313" key="3">
    <source>
        <dbReference type="RefSeq" id="XP_002735554.1"/>
    </source>
</evidence>
<feature type="non-terminal residue" evidence="3">
    <location>
        <position position="153"/>
    </location>
</feature>
<dbReference type="InterPro" id="IPR007272">
    <property type="entry name" value="Sulf_transp_TsuA/YedE"/>
</dbReference>
<feature type="transmembrane region" description="Helical" evidence="1">
    <location>
        <begin position="131"/>
        <end position="151"/>
    </location>
</feature>
<gene>
    <name evidence="3" type="primary">LOC100377376</name>
</gene>
<name>A0ABM0GR90_SACKO</name>
<feature type="transmembrane region" description="Helical" evidence="1">
    <location>
        <begin position="89"/>
        <end position="111"/>
    </location>
</feature>
<dbReference type="Proteomes" id="UP000694865">
    <property type="component" value="Unplaced"/>
</dbReference>
<keyword evidence="1" id="KW-0812">Transmembrane</keyword>
<protein>
    <submittedName>
        <fullName evidence="3">Uncharacterized protein LOC100377376</fullName>
    </submittedName>
</protein>
<dbReference type="GeneID" id="100377376"/>